<sequence length="414" mass="41049">MTGIAGRGAAPEAAGRVAPEPPVAGRVAPEPPVAGRGAAEPRIETDGAASRGLDTRAGRPPRPAQGGAGNPPRPAPGPRRTATAVTAGVLLAVLLAASVVVAVTIGPAGLAPADVFASVLAHLGLGEPTLSPLRDGIVWELRMPRVLTAAAVGAGLAICGVVMQALTRNPLADPYLLGLSSGASVGAVLVLVLGIAVALPLAAFAGALAALAVTFGLARAAGGLSPTTTVLAGLAVSAVFGAVTSLVIFWSATNDSYREILNWLLGSLSGADWASAALAGGALLVVGVPLIATGRTLDAFAFGDAAASALGVHVTRTRTLLLIATALLTGALVAVSGAIGFVGLILPHAVRLVVGTRHRALLPLSALAGALFLVWVDTGARTLFDPRELPVGILTALVGGPVFAALMLRNRRLS</sequence>
<dbReference type="GO" id="GO:0005886">
    <property type="term" value="C:plasma membrane"/>
    <property type="evidence" value="ECO:0007669"/>
    <property type="project" value="UniProtKB-SubCell"/>
</dbReference>
<evidence type="ECO:0000256" key="1">
    <source>
        <dbReference type="ARBA" id="ARBA00004651"/>
    </source>
</evidence>
<keyword evidence="5 9" id="KW-0812">Transmembrane</keyword>
<dbReference type="Proteomes" id="UP000275048">
    <property type="component" value="Unassembled WGS sequence"/>
</dbReference>
<dbReference type="PANTHER" id="PTHR30472">
    <property type="entry name" value="FERRIC ENTEROBACTIN TRANSPORT SYSTEM PERMEASE PROTEIN"/>
    <property type="match status" value="1"/>
</dbReference>
<feature type="transmembrane region" description="Helical" evidence="9">
    <location>
        <begin position="321"/>
        <end position="346"/>
    </location>
</feature>
<evidence type="ECO:0000256" key="9">
    <source>
        <dbReference type="SAM" id="Phobius"/>
    </source>
</evidence>
<comment type="subcellular location">
    <subcellularLocation>
        <location evidence="1">Cell membrane</location>
        <topology evidence="1">Multi-pass membrane protein</topology>
    </subcellularLocation>
</comment>
<dbReference type="RefSeq" id="WP_122935888.1">
    <property type="nucleotide sequence ID" value="NZ_JBHSNT010000060.1"/>
</dbReference>
<comment type="similarity">
    <text evidence="2">Belongs to the binding-protein-dependent transport system permease family. FecCD subfamily.</text>
</comment>
<dbReference type="NCBIfam" id="TIGR03869">
    <property type="entry name" value="F420-0_ABCperm"/>
    <property type="match status" value="1"/>
</dbReference>
<dbReference type="InterPro" id="IPR037294">
    <property type="entry name" value="ABC_BtuC-like"/>
</dbReference>
<evidence type="ECO:0000256" key="8">
    <source>
        <dbReference type="SAM" id="MobiDB-lite"/>
    </source>
</evidence>
<feature type="compositionally biased region" description="Low complexity" evidence="8">
    <location>
        <begin position="7"/>
        <end position="18"/>
    </location>
</feature>
<organism evidence="10 11">
    <name type="scientific">Agromyces tardus</name>
    <dbReference type="NCBI Taxonomy" id="2583849"/>
    <lineage>
        <taxon>Bacteria</taxon>
        <taxon>Bacillati</taxon>
        <taxon>Actinomycetota</taxon>
        <taxon>Actinomycetes</taxon>
        <taxon>Micrococcales</taxon>
        <taxon>Microbacteriaceae</taxon>
        <taxon>Agromyces</taxon>
    </lineage>
</organism>
<evidence type="ECO:0000313" key="10">
    <source>
        <dbReference type="EMBL" id="RNB51319.1"/>
    </source>
</evidence>
<feature type="transmembrane region" description="Helical" evidence="9">
    <location>
        <begin position="389"/>
        <end position="408"/>
    </location>
</feature>
<feature type="transmembrane region" description="Helical" evidence="9">
    <location>
        <begin position="186"/>
        <end position="218"/>
    </location>
</feature>
<gene>
    <name evidence="10" type="ORF">EDM22_04635</name>
</gene>
<feature type="transmembrane region" description="Helical" evidence="9">
    <location>
        <begin position="273"/>
        <end position="292"/>
    </location>
</feature>
<comment type="caution">
    <text evidence="10">The sequence shown here is derived from an EMBL/GenBank/DDBJ whole genome shotgun (WGS) entry which is preliminary data.</text>
</comment>
<protein>
    <submittedName>
        <fullName evidence="10">Iron ABC transporter permease</fullName>
    </submittedName>
</protein>
<dbReference type="GO" id="GO:0022857">
    <property type="term" value="F:transmembrane transporter activity"/>
    <property type="evidence" value="ECO:0007669"/>
    <property type="project" value="InterPro"/>
</dbReference>
<keyword evidence="11" id="KW-1185">Reference proteome</keyword>
<reference evidence="10 11" key="1">
    <citation type="submission" date="2018-10" db="EMBL/GenBank/DDBJ databases">
        <title>Isolation, diversity and antibacterial activity of antinobacteria from the wheat rhizosphere soil.</title>
        <authorList>
            <person name="Sun T."/>
        </authorList>
    </citation>
    <scope>NUCLEOTIDE SEQUENCE [LARGE SCALE GENOMIC DNA]</scope>
    <source>
        <strain evidence="10 11">SJ-23</strain>
    </source>
</reference>
<feature type="transmembrane region" description="Helical" evidence="9">
    <location>
        <begin position="146"/>
        <end position="166"/>
    </location>
</feature>
<evidence type="ECO:0000256" key="6">
    <source>
        <dbReference type="ARBA" id="ARBA00022989"/>
    </source>
</evidence>
<dbReference type="OrthoDB" id="9782305at2"/>
<proteinExistence type="inferred from homology"/>
<dbReference type="FunFam" id="1.10.3470.10:FF:000001">
    <property type="entry name" value="Vitamin B12 ABC transporter permease BtuC"/>
    <property type="match status" value="1"/>
</dbReference>
<evidence type="ECO:0000256" key="3">
    <source>
        <dbReference type="ARBA" id="ARBA00022448"/>
    </source>
</evidence>
<dbReference type="InterPro" id="IPR000522">
    <property type="entry name" value="ABC_transptr_permease_BtuC"/>
</dbReference>
<evidence type="ECO:0000256" key="4">
    <source>
        <dbReference type="ARBA" id="ARBA00022475"/>
    </source>
</evidence>
<dbReference type="CDD" id="cd06550">
    <property type="entry name" value="TM_ABC_iron-siderophores_like"/>
    <property type="match status" value="1"/>
</dbReference>
<feature type="region of interest" description="Disordered" evidence="8">
    <location>
        <begin position="1"/>
        <end position="81"/>
    </location>
</feature>
<name>A0A3M8AJU8_9MICO</name>
<feature type="transmembrane region" description="Helical" evidence="9">
    <location>
        <begin position="358"/>
        <end position="377"/>
    </location>
</feature>
<keyword evidence="4" id="KW-1003">Cell membrane</keyword>
<evidence type="ECO:0000256" key="2">
    <source>
        <dbReference type="ARBA" id="ARBA00007935"/>
    </source>
</evidence>
<dbReference type="AlphaFoldDB" id="A0A3M8AJU8"/>
<evidence type="ECO:0000313" key="11">
    <source>
        <dbReference type="Proteomes" id="UP000275048"/>
    </source>
</evidence>
<evidence type="ECO:0000256" key="7">
    <source>
        <dbReference type="ARBA" id="ARBA00023136"/>
    </source>
</evidence>
<keyword evidence="3" id="KW-0813">Transport</keyword>
<dbReference type="Pfam" id="PF01032">
    <property type="entry name" value="FecCD"/>
    <property type="match status" value="1"/>
</dbReference>
<feature type="transmembrane region" description="Helical" evidence="9">
    <location>
        <begin position="82"/>
        <end position="103"/>
    </location>
</feature>
<evidence type="ECO:0000256" key="5">
    <source>
        <dbReference type="ARBA" id="ARBA00022692"/>
    </source>
</evidence>
<dbReference type="Gene3D" id="1.10.3470.10">
    <property type="entry name" value="ABC transporter involved in vitamin B12 uptake, BtuC"/>
    <property type="match status" value="1"/>
</dbReference>
<accession>A0A3M8AJU8</accession>
<keyword evidence="7 9" id="KW-0472">Membrane</keyword>
<dbReference type="GO" id="GO:0033214">
    <property type="term" value="P:siderophore-iron import into cell"/>
    <property type="evidence" value="ECO:0007669"/>
    <property type="project" value="TreeGrafter"/>
</dbReference>
<dbReference type="PANTHER" id="PTHR30472:SF67">
    <property type="entry name" value="PERMEASE OF ABC TRANSPORTER-RELATED"/>
    <property type="match status" value="1"/>
</dbReference>
<dbReference type="SUPFAM" id="SSF81345">
    <property type="entry name" value="ABC transporter involved in vitamin B12 uptake, BtuC"/>
    <property type="match status" value="1"/>
</dbReference>
<dbReference type="EMBL" id="RHHB01000004">
    <property type="protein sequence ID" value="RNB51319.1"/>
    <property type="molecule type" value="Genomic_DNA"/>
</dbReference>
<feature type="transmembrane region" description="Helical" evidence="9">
    <location>
        <begin position="230"/>
        <end position="253"/>
    </location>
</feature>
<keyword evidence="6 9" id="KW-1133">Transmembrane helix</keyword>
<dbReference type="InterPro" id="IPR022410">
    <property type="entry name" value="ABC_transptr_permease_F420-0"/>
</dbReference>